<dbReference type="Proteomes" id="UP000586305">
    <property type="component" value="Unassembled WGS sequence"/>
</dbReference>
<evidence type="ECO:0000259" key="2">
    <source>
        <dbReference type="Pfam" id="PF00561"/>
    </source>
</evidence>
<dbReference type="GO" id="GO:0005737">
    <property type="term" value="C:cytoplasm"/>
    <property type="evidence" value="ECO:0007669"/>
    <property type="project" value="InterPro"/>
</dbReference>
<keyword evidence="4" id="KW-1185">Reference proteome</keyword>
<dbReference type="GO" id="GO:0004177">
    <property type="term" value="F:aminopeptidase activity"/>
    <property type="evidence" value="ECO:0007669"/>
    <property type="project" value="UniProtKB-EC"/>
</dbReference>
<dbReference type="Pfam" id="PF00561">
    <property type="entry name" value="Abhydrolase_1"/>
    <property type="match status" value="1"/>
</dbReference>
<dbReference type="PANTHER" id="PTHR43722:SF1">
    <property type="entry name" value="PROLINE IMINOPEPTIDASE"/>
    <property type="match status" value="1"/>
</dbReference>
<dbReference type="EMBL" id="JABBPG010000002">
    <property type="protein sequence ID" value="NOU50036.1"/>
    <property type="molecule type" value="Genomic_DNA"/>
</dbReference>
<sequence length="486" mass="53758">MKIKLAIFIVCVGLIGISQGVWAKPSLFKNEKPIEFVANSGEKTQAVAGHYMVRENRDSPNSRMIRINYVRFTATGNTKGAPIIYLAGGPGGSGIATAKWRRFPLFMALRKYGDVIALDQRGTGASQQPEACTSDVKIPLDTKVNEAVLGAKYHQAANQCLAFWKSQGIDVKAYNTVQNAYDIDDLRVHLQADKVTLWGISYGSHLALAAMKLFPERLDKVIVASVEGLDQTVKLPAMTDKYFSDIQAVIAQQPLKSLVPNLPALIKRVHHKLDNTPIALEVPSKDGSKLTMLFQKQHMRMLASMMIADPNQYLAMLIHIYLGLDRGNTDLLVKVLQRGIFKDDVISFKLMPLVMDVASGISESRLKFINQQAKTSLLGDKLNFPMPMLNRFDASLDLGDTFRAAPKNNIPTLLFTGTLDGRTYPDEQKIAVRGLTNLTQVMVKNAGHNLYTSSKQVLDVMKLFLAGEKVTQSHIDLPTPDLSFNQ</sequence>
<name>A0A849V9V8_9GAMM</name>
<gene>
    <name evidence="3" type="ORF">HG263_05725</name>
</gene>
<evidence type="ECO:0000256" key="1">
    <source>
        <dbReference type="ARBA" id="ARBA00021843"/>
    </source>
</evidence>
<proteinExistence type="predicted"/>
<dbReference type="InterPro" id="IPR029058">
    <property type="entry name" value="AB_hydrolase_fold"/>
</dbReference>
<dbReference type="GO" id="GO:0006508">
    <property type="term" value="P:proteolysis"/>
    <property type="evidence" value="ECO:0007669"/>
    <property type="project" value="InterPro"/>
</dbReference>
<dbReference type="AlphaFoldDB" id="A0A849V9V8"/>
<keyword evidence="3" id="KW-0378">Hydrolase</keyword>
<protein>
    <recommendedName>
        <fullName evidence="1">Proline iminopeptidase</fullName>
    </recommendedName>
</protein>
<comment type="caution">
    <text evidence="3">The sequence shown here is derived from an EMBL/GenBank/DDBJ whole genome shotgun (WGS) entry which is preliminary data.</text>
</comment>
<evidence type="ECO:0000313" key="4">
    <source>
        <dbReference type="Proteomes" id="UP000586305"/>
    </source>
</evidence>
<dbReference type="InterPro" id="IPR000073">
    <property type="entry name" value="AB_hydrolase_1"/>
</dbReference>
<feature type="domain" description="AB hydrolase-1" evidence="2">
    <location>
        <begin position="82"/>
        <end position="451"/>
    </location>
</feature>
<dbReference type="Gene3D" id="3.40.50.1820">
    <property type="entry name" value="alpha/beta hydrolase"/>
    <property type="match status" value="1"/>
</dbReference>
<dbReference type="SUPFAM" id="SSF53474">
    <property type="entry name" value="alpha/beta-Hydrolases"/>
    <property type="match status" value="1"/>
</dbReference>
<organism evidence="3 4">
    <name type="scientific">Pseudoalteromonas caenipelagi</name>
    <dbReference type="NCBI Taxonomy" id="2726988"/>
    <lineage>
        <taxon>Bacteria</taxon>
        <taxon>Pseudomonadati</taxon>
        <taxon>Pseudomonadota</taxon>
        <taxon>Gammaproteobacteria</taxon>
        <taxon>Alteromonadales</taxon>
        <taxon>Pseudoalteromonadaceae</taxon>
        <taxon>Pseudoalteromonas</taxon>
    </lineage>
</organism>
<dbReference type="PANTHER" id="PTHR43722">
    <property type="entry name" value="PROLINE IMINOPEPTIDASE"/>
    <property type="match status" value="1"/>
</dbReference>
<dbReference type="RefSeq" id="WP_171625115.1">
    <property type="nucleotide sequence ID" value="NZ_JABBPG010000002.1"/>
</dbReference>
<reference evidence="3 4" key="1">
    <citation type="submission" date="2020-04" db="EMBL/GenBank/DDBJ databases">
        <title>Pseudoalteromonas caenipelagi sp. nov., isolated from a tidal flat.</title>
        <authorList>
            <person name="Park S."/>
            <person name="Yoon J.-H."/>
        </authorList>
    </citation>
    <scope>NUCLEOTIDE SEQUENCE [LARGE SCALE GENOMIC DNA]</scope>
    <source>
        <strain evidence="3 4">JBTF-M23</strain>
    </source>
</reference>
<accession>A0A849V9V8</accession>
<dbReference type="InterPro" id="IPR005944">
    <property type="entry name" value="Pro_iminopeptidase"/>
</dbReference>
<evidence type="ECO:0000313" key="3">
    <source>
        <dbReference type="EMBL" id="NOU50036.1"/>
    </source>
</evidence>